<evidence type="ECO:0000259" key="8">
    <source>
        <dbReference type="PROSITE" id="PS50102"/>
    </source>
</evidence>
<dbReference type="InterPro" id="IPR000504">
    <property type="entry name" value="RRM_dom"/>
</dbReference>
<dbReference type="CDD" id="cd12281">
    <property type="entry name" value="RRM1_TatSF1_like"/>
    <property type="match status" value="1"/>
</dbReference>
<dbReference type="InterPro" id="IPR035979">
    <property type="entry name" value="RBD_domain_sf"/>
</dbReference>
<evidence type="ECO:0000256" key="1">
    <source>
        <dbReference type="ARBA" id="ARBA00007747"/>
    </source>
</evidence>
<evidence type="ECO:0000256" key="6">
    <source>
        <dbReference type="PROSITE-ProRule" id="PRU00176"/>
    </source>
</evidence>
<evidence type="ECO:0000256" key="7">
    <source>
        <dbReference type="SAM" id="MobiDB-lite"/>
    </source>
</evidence>
<proteinExistence type="inferred from homology"/>
<keyword evidence="4 6" id="KW-0694">RNA-binding</keyword>
<evidence type="ECO:0000313" key="10">
    <source>
        <dbReference type="Proteomes" id="UP000815325"/>
    </source>
</evidence>
<feature type="region of interest" description="Disordered" evidence="7">
    <location>
        <begin position="179"/>
        <end position="231"/>
    </location>
</feature>
<feature type="region of interest" description="Disordered" evidence="7">
    <location>
        <begin position="92"/>
        <end position="132"/>
    </location>
</feature>
<keyword evidence="3" id="KW-0677">Repeat</keyword>
<evidence type="ECO:0000256" key="3">
    <source>
        <dbReference type="ARBA" id="ARBA00022737"/>
    </source>
</evidence>
<feature type="region of interest" description="Disordered" evidence="7">
    <location>
        <begin position="454"/>
        <end position="476"/>
    </location>
</feature>
<dbReference type="InterPro" id="IPR025640">
    <property type="entry name" value="GYF_2"/>
</dbReference>
<evidence type="ECO:0000256" key="4">
    <source>
        <dbReference type="ARBA" id="ARBA00022884"/>
    </source>
</evidence>
<feature type="compositionally biased region" description="Basic and acidic residues" evidence="7">
    <location>
        <begin position="454"/>
        <end position="466"/>
    </location>
</feature>
<dbReference type="PANTHER" id="PTHR15608:SF0">
    <property type="entry name" value="HIV TAT-SPECIFIC FACTOR 1"/>
    <property type="match status" value="1"/>
</dbReference>
<feature type="domain" description="RRM" evidence="8">
    <location>
        <begin position="344"/>
        <end position="429"/>
    </location>
</feature>
<dbReference type="Pfam" id="PF00076">
    <property type="entry name" value="RRM_1"/>
    <property type="match status" value="2"/>
</dbReference>
<dbReference type="InterPro" id="IPR034393">
    <property type="entry name" value="TatSF1-like"/>
</dbReference>
<evidence type="ECO:0000313" key="9">
    <source>
        <dbReference type="EMBL" id="KAF5838671.1"/>
    </source>
</evidence>
<dbReference type="Gene3D" id="3.30.70.330">
    <property type="match status" value="2"/>
</dbReference>
<comment type="similarity">
    <text evidence="1">Belongs to the HTATSF1 family.</text>
</comment>
<keyword evidence="5" id="KW-0508">mRNA splicing</keyword>
<dbReference type="SUPFAM" id="SSF54928">
    <property type="entry name" value="RNA-binding domain, RBD"/>
    <property type="match status" value="1"/>
</dbReference>
<protein>
    <recommendedName>
        <fullName evidence="8">RRM domain-containing protein</fullName>
    </recommendedName>
</protein>
<evidence type="ECO:0000256" key="5">
    <source>
        <dbReference type="ARBA" id="ARBA00023187"/>
    </source>
</evidence>
<name>A0ABQ7GVN4_DUNSA</name>
<sequence>MAASSGYFTVDPATQQPIGPYDRVSLQKLLADGYVKKETPLWKEGMPEWQPLAEIPELEPLVQVTEELHAKTSKKPAADPGDELATFKAEIQALEGKAGEETNEAEGAAEDKGKSGTQTPEELEFEDDDGTKYVWDRSQRKYMPKATSVGAAPSYDPEIMTYVPEEEAIPSLDAAIKGEAGAEEAAATEERKRKGKEASPSGQGGKAQANEQAAKKQKKGKGQPATQPSEWFELKNNTNVYVAGLPLDVTMEEIHAAFSKFGLIKEDENKQPRIKMYRDRNTGQLKGDALVSFLKAPSVTLAVNLMDGTPLRPGDNKNMVAIVQRQEQRLGWGGYDDKAPPEKVTVIIYHMFGPKELSEDLEAAEDLEKEVLAEATKLGPVEKVRVFKDHPDGVVSVKYKTDEGAAACLEKMNGRFFGGRQLRTAMWDGITNFAIVKVQETPEEEEARLERFARELEGQEDGKKLPENQPKGAALQ</sequence>
<reference evidence="9" key="1">
    <citation type="submission" date="2017-08" db="EMBL/GenBank/DDBJ databases">
        <authorList>
            <person name="Polle J.E."/>
            <person name="Barry K."/>
            <person name="Cushman J."/>
            <person name="Schmutz J."/>
            <person name="Tran D."/>
            <person name="Hathwaick L.T."/>
            <person name="Yim W.C."/>
            <person name="Jenkins J."/>
            <person name="Mckie-Krisberg Z.M."/>
            <person name="Prochnik S."/>
            <person name="Lindquist E."/>
            <person name="Dockter R.B."/>
            <person name="Adam C."/>
            <person name="Molina H."/>
            <person name="Bunkerborg J."/>
            <person name="Jin E."/>
            <person name="Buchheim M."/>
            <person name="Magnuson J."/>
        </authorList>
    </citation>
    <scope>NUCLEOTIDE SEQUENCE</scope>
    <source>
        <strain evidence="9">CCAP 19/18</strain>
    </source>
</reference>
<dbReference type="PROSITE" id="PS50102">
    <property type="entry name" value="RRM"/>
    <property type="match status" value="2"/>
</dbReference>
<dbReference type="EMBL" id="MU069570">
    <property type="protein sequence ID" value="KAF5838671.1"/>
    <property type="molecule type" value="Genomic_DNA"/>
</dbReference>
<dbReference type="InterPro" id="IPR034392">
    <property type="entry name" value="TatSF1-like_RRM1"/>
</dbReference>
<organism evidence="9 10">
    <name type="scientific">Dunaliella salina</name>
    <name type="common">Green alga</name>
    <name type="synonym">Protococcus salinus</name>
    <dbReference type="NCBI Taxonomy" id="3046"/>
    <lineage>
        <taxon>Eukaryota</taxon>
        <taxon>Viridiplantae</taxon>
        <taxon>Chlorophyta</taxon>
        <taxon>core chlorophytes</taxon>
        <taxon>Chlorophyceae</taxon>
        <taxon>CS clade</taxon>
        <taxon>Chlamydomonadales</taxon>
        <taxon>Dunaliellaceae</taxon>
        <taxon>Dunaliella</taxon>
    </lineage>
</organism>
<evidence type="ECO:0000256" key="2">
    <source>
        <dbReference type="ARBA" id="ARBA00022664"/>
    </source>
</evidence>
<dbReference type="Pfam" id="PF14237">
    <property type="entry name" value="GYF_2"/>
    <property type="match status" value="1"/>
</dbReference>
<dbReference type="InterPro" id="IPR012677">
    <property type="entry name" value="Nucleotide-bd_a/b_plait_sf"/>
</dbReference>
<keyword evidence="10" id="KW-1185">Reference proteome</keyword>
<accession>A0ABQ7GVN4</accession>
<dbReference type="SMART" id="SM00360">
    <property type="entry name" value="RRM"/>
    <property type="match status" value="2"/>
</dbReference>
<gene>
    <name evidence="9" type="ORF">DUNSADRAFT_2435</name>
</gene>
<feature type="domain" description="RRM" evidence="8">
    <location>
        <begin position="238"/>
        <end position="326"/>
    </location>
</feature>
<comment type="caution">
    <text evidence="9">The sequence shown here is derived from an EMBL/GenBank/DDBJ whole genome shotgun (WGS) entry which is preliminary data.</text>
</comment>
<dbReference type="PANTHER" id="PTHR15608">
    <property type="entry name" value="SPLICING FACTOR U2AF-ASSOCIATED PROTEIN 2"/>
    <property type="match status" value="1"/>
</dbReference>
<dbReference type="Proteomes" id="UP000815325">
    <property type="component" value="Unassembled WGS sequence"/>
</dbReference>
<keyword evidence="2" id="KW-0507">mRNA processing</keyword>